<evidence type="ECO:0000313" key="3">
    <source>
        <dbReference type="Proteomes" id="UP001189429"/>
    </source>
</evidence>
<name>A0ABN9Y0Z0_9DINO</name>
<organism evidence="2 3">
    <name type="scientific">Prorocentrum cordatum</name>
    <dbReference type="NCBI Taxonomy" id="2364126"/>
    <lineage>
        <taxon>Eukaryota</taxon>
        <taxon>Sar</taxon>
        <taxon>Alveolata</taxon>
        <taxon>Dinophyceae</taxon>
        <taxon>Prorocentrales</taxon>
        <taxon>Prorocentraceae</taxon>
        <taxon>Prorocentrum</taxon>
    </lineage>
</organism>
<accession>A0ABN9Y0Z0</accession>
<reference evidence="2" key="1">
    <citation type="submission" date="2023-10" db="EMBL/GenBank/DDBJ databases">
        <authorList>
            <person name="Chen Y."/>
            <person name="Shah S."/>
            <person name="Dougan E. K."/>
            <person name="Thang M."/>
            <person name="Chan C."/>
        </authorList>
    </citation>
    <scope>NUCLEOTIDE SEQUENCE [LARGE SCALE GENOMIC DNA]</scope>
</reference>
<evidence type="ECO:0000313" key="2">
    <source>
        <dbReference type="EMBL" id="CAK0904272.1"/>
    </source>
</evidence>
<feature type="compositionally biased region" description="Basic and acidic residues" evidence="1">
    <location>
        <begin position="138"/>
        <end position="153"/>
    </location>
</feature>
<keyword evidence="3" id="KW-1185">Reference proteome</keyword>
<sequence>VTRKAPPIGPGTAPICWTFRSRGRGGSAGEEAPDESEALEADDHWMTFDRAHVEALDGDWWLLWLSNLYRLVFPGQLGRPSPQPLEDIAARWNGGELGGKIWERWNLVQALIEGFPVATSYWMMMISTQATYRAEHEEKRLAAAAQEKAKESGDSGSSPASEEYESEDLEAAAVALRGLAGEAPQDAAEGGAGGRRAELQQELARPGPRCRGQASGKGKRGPRARAGQARRPAERRRGRAGTAAEGDWPAPGSVPAEILGPAACRLTGARAAAQAGVRATATRTVGM</sequence>
<comment type="caution">
    <text evidence="2">The sequence shown here is derived from an EMBL/GenBank/DDBJ whole genome shotgun (WGS) entry which is preliminary data.</text>
</comment>
<dbReference type="EMBL" id="CAUYUJ010021381">
    <property type="protein sequence ID" value="CAK0904272.1"/>
    <property type="molecule type" value="Genomic_DNA"/>
</dbReference>
<feature type="region of interest" description="Disordered" evidence="1">
    <location>
        <begin position="183"/>
        <end position="254"/>
    </location>
</feature>
<feature type="non-terminal residue" evidence="2">
    <location>
        <position position="1"/>
    </location>
</feature>
<protein>
    <submittedName>
        <fullName evidence="2">Uncharacterized protein</fullName>
    </submittedName>
</protein>
<feature type="non-terminal residue" evidence="2">
    <location>
        <position position="287"/>
    </location>
</feature>
<dbReference type="Proteomes" id="UP001189429">
    <property type="component" value="Unassembled WGS sequence"/>
</dbReference>
<gene>
    <name evidence="2" type="ORF">PCOR1329_LOCUS80363</name>
</gene>
<evidence type="ECO:0000256" key="1">
    <source>
        <dbReference type="SAM" id="MobiDB-lite"/>
    </source>
</evidence>
<feature type="region of interest" description="Disordered" evidence="1">
    <location>
        <begin position="138"/>
        <end position="168"/>
    </location>
</feature>
<proteinExistence type="predicted"/>